<name>A0AAW9N5C0_9BACI</name>
<dbReference type="RefSeq" id="WP_367406093.1">
    <property type="nucleotide sequence ID" value="NZ_JARNBH010000002.1"/>
</dbReference>
<evidence type="ECO:0000313" key="2">
    <source>
        <dbReference type="EMBL" id="MEC0272076.1"/>
    </source>
</evidence>
<feature type="compositionally biased region" description="Basic and acidic residues" evidence="1">
    <location>
        <begin position="1"/>
        <end position="16"/>
    </location>
</feature>
<sequence>MERKVRDSCGKSESRGDPTGAKAPRRLPDRPRKASAWSENHITLFQKSGAAFRDCLPSLIKASGLANQSFGKSVAFIQSSSKN</sequence>
<comment type="caution">
    <text evidence="2">The sequence shown here is derived from an EMBL/GenBank/DDBJ whole genome shotgun (WGS) entry which is preliminary data.</text>
</comment>
<feature type="region of interest" description="Disordered" evidence="1">
    <location>
        <begin position="1"/>
        <end position="35"/>
    </location>
</feature>
<proteinExistence type="predicted"/>
<evidence type="ECO:0000256" key="1">
    <source>
        <dbReference type="SAM" id="MobiDB-lite"/>
    </source>
</evidence>
<evidence type="ECO:0000313" key="3">
    <source>
        <dbReference type="Proteomes" id="UP001307168"/>
    </source>
</evidence>
<keyword evidence="3" id="KW-1185">Reference proteome</keyword>
<reference evidence="2 3" key="1">
    <citation type="submission" date="2023-03" db="EMBL/GenBank/DDBJ databases">
        <title>Bacillus Genome Sequencing.</title>
        <authorList>
            <person name="Dunlap C."/>
        </authorList>
    </citation>
    <scope>NUCLEOTIDE SEQUENCE [LARGE SCALE GENOMIC DNA]</scope>
    <source>
        <strain evidence="2 3">B-41290</strain>
    </source>
</reference>
<protein>
    <submittedName>
        <fullName evidence="2">Uncharacterized protein</fullName>
    </submittedName>
</protein>
<dbReference type="EMBL" id="JARNBH010000002">
    <property type="protein sequence ID" value="MEC0272076.1"/>
    <property type="molecule type" value="Genomic_DNA"/>
</dbReference>
<organism evidence="2 3">
    <name type="scientific">Peribacillus castrilensis</name>
    <dbReference type="NCBI Taxonomy" id="2897690"/>
    <lineage>
        <taxon>Bacteria</taxon>
        <taxon>Bacillati</taxon>
        <taxon>Bacillota</taxon>
        <taxon>Bacilli</taxon>
        <taxon>Bacillales</taxon>
        <taxon>Bacillaceae</taxon>
        <taxon>Peribacillus</taxon>
    </lineage>
</organism>
<dbReference type="AlphaFoldDB" id="A0AAW9N5C0"/>
<dbReference type="Proteomes" id="UP001307168">
    <property type="component" value="Unassembled WGS sequence"/>
</dbReference>
<accession>A0AAW9N5C0</accession>
<gene>
    <name evidence="2" type="ORF">P4706_03105</name>
</gene>